<protein>
    <submittedName>
        <fullName evidence="6">Stage V sporulation protein D</fullName>
    </submittedName>
</protein>
<dbReference type="InterPro" id="IPR036138">
    <property type="entry name" value="PBP_dimer_sf"/>
</dbReference>
<reference evidence="6" key="1">
    <citation type="journal article" date="2021" name="PeerJ">
        <title>Extensive microbial diversity within the chicken gut microbiome revealed by metagenomics and culture.</title>
        <authorList>
            <person name="Gilroy R."/>
            <person name="Ravi A."/>
            <person name="Getino M."/>
            <person name="Pursley I."/>
            <person name="Horton D.L."/>
            <person name="Alikhan N.F."/>
            <person name="Baker D."/>
            <person name="Gharbi K."/>
            <person name="Hall N."/>
            <person name="Watson M."/>
            <person name="Adriaenssens E.M."/>
            <person name="Foster-Nyarko E."/>
            <person name="Jarju S."/>
            <person name="Secka A."/>
            <person name="Antonio M."/>
            <person name="Oren A."/>
            <person name="Chaudhuri R.R."/>
            <person name="La Ragione R."/>
            <person name="Hildebrand F."/>
            <person name="Pallen M.J."/>
        </authorList>
    </citation>
    <scope>NUCLEOTIDE SEQUENCE</scope>
    <source>
        <strain evidence="6">CHK156-179</strain>
    </source>
</reference>
<dbReference type="AlphaFoldDB" id="A0A9D2KFM0"/>
<dbReference type="Gene3D" id="3.40.710.10">
    <property type="entry name" value="DD-peptidase/beta-lactamase superfamily"/>
    <property type="match status" value="1"/>
</dbReference>
<dbReference type="GO" id="GO:0008658">
    <property type="term" value="F:penicillin binding"/>
    <property type="evidence" value="ECO:0007669"/>
    <property type="project" value="InterPro"/>
</dbReference>
<evidence type="ECO:0000259" key="5">
    <source>
        <dbReference type="Pfam" id="PF03717"/>
    </source>
</evidence>
<dbReference type="GO" id="GO:0005886">
    <property type="term" value="C:plasma membrane"/>
    <property type="evidence" value="ECO:0007669"/>
    <property type="project" value="TreeGrafter"/>
</dbReference>
<name>A0A9D2KFM0_9FIRM</name>
<dbReference type="Gene3D" id="3.90.1310.10">
    <property type="entry name" value="Penicillin-binding protein 2a (Domain 2)"/>
    <property type="match status" value="1"/>
</dbReference>
<organism evidence="6 7">
    <name type="scientific">Candidatus Gallimonas gallistercoris</name>
    <dbReference type="NCBI Taxonomy" id="2838602"/>
    <lineage>
        <taxon>Bacteria</taxon>
        <taxon>Bacillati</taxon>
        <taxon>Bacillota</taxon>
        <taxon>Clostridia</taxon>
        <taxon>Candidatus Gallimonas</taxon>
    </lineage>
</organism>
<feature type="domain" description="Penicillin-binding protein dimerisation" evidence="5">
    <location>
        <begin position="41"/>
        <end position="187"/>
    </location>
</feature>
<dbReference type="PANTHER" id="PTHR30627:SF1">
    <property type="entry name" value="PEPTIDOGLYCAN D,D-TRANSPEPTIDASE FTSI"/>
    <property type="match status" value="1"/>
</dbReference>
<evidence type="ECO:0000256" key="3">
    <source>
        <dbReference type="ARBA" id="ARBA00023136"/>
    </source>
</evidence>
<dbReference type="Pfam" id="PF00905">
    <property type="entry name" value="Transpeptidase"/>
    <property type="match status" value="1"/>
</dbReference>
<evidence type="ECO:0000259" key="4">
    <source>
        <dbReference type="Pfam" id="PF00905"/>
    </source>
</evidence>
<dbReference type="EMBL" id="DXAJ01000100">
    <property type="protein sequence ID" value="HJA03030.1"/>
    <property type="molecule type" value="Genomic_DNA"/>
</dbReference>
<accession>A0A9D2KFM0</accession>
<comment type="caution">
    <text evidence="6">The sequence shown here is derived from an EMBL/GenBank/DDBJ whole genome shotgun (WGS) entry which is preliminary data.</text>
</comment>
<proteinExistence type="inferred from homology"/>
<dbReference type="InterPro" id="IPR001460">
    <property type="entry name" value="PCN-bd_Tpept"/>
</dbReference>
<gene>
    <name evidence="6" type="ORF">H9797_06640</name>
</gene>
<dbReference type="SUPFAM" id="SSF56519">
    <property type="entry name" value="Penicillin binding protein dimerisation domain"/>
    <property type="match status" value="1"/>
</dbReference>
<dbReference type="GO" id="GO:0071555">
    <property type="term" value="P:cell wall organization"/>
    <property type="evidence" value="ECO:0007669"/>
    <property type="project" value="TreeGrafter"/>
</dbReference>
<dbReference type="InterPro" id="IPR050515">
    <property type="entry name" value="Beta-lactam/transpept"/>
</dbReference>
<evidence type="ECO:0000313" key="7">
    <source>
        <dbReference type="Proteomes" id="UP000824221"/>
    </source>
</evidence>
<dbReference type="PANTHER" id="PTHR30627">
    <property type="entry name" value="PEPTIDOGLYCAN D,D-TRANSPEPTIDASE"/>
    <property type="match status" value="1"/>
</dbReference>
<evidence type="ECO:0000313" key="6">
    <source>
        <dbReference type="EMBL" id="HJA03030.1"/>
    </source>
</evidence>
<dbReference type="SUPFAM" id="SSF56601">
    <property type="entry name" value="beta-lactamase/transpeptidase-like"/>
    <property type="match status" value="1"/>
</dbReference>
<dbReference type="Proteomes" id="UP000824221">
    <property type="component" value="Unassembled WGS sequence"/>
</dbReference>
<dbReference type="InterPro" id="IPR005311">
    <property type="entry name" value="PBP_dimer"/>
</dbReference>
<comment type="subcellular location">
    <subcellularLocation>
        <location evidence="1">Membrane</location>
    </subcellularLocation>
</comment>
<comment type="similarity">
    <text evidence="2">Belongs to the transpeptidase family.</text>
</comment>
<feature type="domain" description="Penicillin-binding protein transpeptidase" evidence="4">
    <location>
        <begin position="232"/>
        <end position="549"/>
    </location>
</feature>
<reference evidence="6" key="2">
    <citation type="submission" date="2021-04" db="EMBL/GenBank/DDBJ databases">
        <authorList>
            <person name="Gilroy R."/>
        </authorList>
    </citation>
    <scope>NUCLEOTIDE SEQUENCE</scope>
    <source>
        <strain evidence="6">CHK156-179</strain>
    </source>
</reference>
<dbReference type="InterPro" id="IPR012338">
    <property type="entry name" value="Beta-lactam/transpept-like"/>
</dbReference>
<evidence type="ECO:0000256" key="2">
    <source>
        <dbReference type="ARBA" id="ARBA00007171"/>
    </source>
</evidence>
<keyword evidence="3" id="KW-0472">Membrane</keyword>
<sequence length="563" mass="60850">MIAAITFLFCLFLGRFFYVQLVWERELIARAVDQWTRELPVSPERGNIFDANGELLAGNTAAYTLYARANAVRDAEKTARALSSLLPLSYESLRAKLSDRSSSEIVLLRRAEKETVAAVEGTNLQGIYYARDNRRVYPYGALGCQVLGFSSSDGAGLTGIEKQYESYLAGTKGEILYETDLVGVEIEGTGASYIPAEDGLDVTLTLDVRIQSLAEEVMARALEEHGAKAARCVVLDPSDFSVLAMVNLPSYDLNDIPRGDAAQLNTLSRNALVSDAYEPGSTFKIVTAAANIEEYLRGNKSAYSPQTVFSSSRTRNVEGSTIRCWSDHKNGKHANLTLAGALNNSCNPCFVDIVLALGKETFYDYLEKFRFGSATGIDFSGEAIGMLLPESTLKNSDLARIGFGQSIAVTPLQLACAAAAAVNGGYYYAPRLVKSISSEDGAVYLEFGKRLLCRTVSEETSEILSSMLEGVVKEGSGKQAYVEGLRVAGKTGTAQKYENGHIAAGKYVSSFVGYFPADDPRYLVLVIVDEPQGSYYGSTVAAPCAGEIFRGIAETIHFKGVEG</sequence>
<dbReference type="Pfam" id="PF03717">
    <property type="entry name" value="PBP_dimer"/>
    <property type="match status" value="1"/>
</dbReference>
<evidence type="ECO:0000256" key="1">
    <source>
        <dbReference type="ARBA" id="ARBA00004370"/>
    </source>
</evidence>